<dbReference type="Gene3D" id="2.40.50.140">
    <property type="entry name" value="Nucleic acid-binding proteins"/>
    <property type="match status" value="1"/>
</dbReference>
<dbReference type="InterPro" id="IPR002878">
    <property type="entry name" value="ChsH2_C"/>
</dbReference>
<reference evidence="3 4" key="2">
    <citation type="journal article" date="2011" name="Stand. Genomic Sci.">
        <title>Complete genome sequence of Ferroglobus placidus AEDII12DO.</title>
        <authorList>
            <person name="Anderson I."/>
            <person name="Risso C."/>
            <person name="Holmes D."/>
            <person name="Lucas S."/>
            <person name="Copeland A."/>
            <person name="Lapidus A."/>
            <person name="Cheng J.F."/>
            <person name="Bruce D."/>
            <person name="Goodwin L."/>
            <person name="Pitluck S."/>
            <person name="Saunders E."/>
            <person name="Brettin T."/>
            <person name="Detter J.C."/>
            <person name="Han C."/>
            <person name="Tapia R."/>
            <person name="Larimer F."/>
            <person name="Land M."/>
            <person name="Hauser L."/>
            <person name="Woyke T."/>
            <person name="Lovley D."/>
            <person name="Kyrpides N."/>
            <person name="Ivanova N."/>
        </authorList>
    </citation>
    <scope>NUCLEOTIDE SEQUENCE [LARGE SCALE GENOMIC DNA]</scope>
    <source>
        <strain evidence="4">DSM 10642 / AEDII12DO</strain>
    </source>
</reference>
<dbReference type="GeneID" id="8780097"/>
<protein>
    <recommendedName>
        <fullName evidence="5">DUF35 domain-containing protein</fullName>
    </recommendedName>
</protein>
<feature type="domain" description="ChsH2 rubredoxin-like zinc ribbon" evidence="2">
    <location>
        <begin position="40"/>
        <end position="70"/>
    </location>
</feature>
<dbReference type="PANTHER" id="PTHR34075:SF4">
    <property type="entry name" value="DUF35 DOMAIN-CONTAINING PROTEIN"/>
    <property type="match status" value="1"/>
</dbReference>
<sequence>MVFTEKIIDPRELKHVEGKIELYWVYTSGEAGDYFFKKLRDEGKFTAAKCKKCGHVFFPPRIYCEFDFSETEYVEVSGEGCVAAFAVAYYDKNGEKLEKPEIYALIEMDGTNGRIIHLLGEVNPEDVCVGMKVKPVLKPKEEREGKITDILYFKPA</sequence>
<evidence type="ECO:0000313" key="4">
    <source>
        <dbReference type="Proteomes" id="UP000002613"/>
    </source>
</evidence>
<dbReference type="Pfam" id="PF12172">
    <property type="entry name" value="zf-ChsH2"/>
    <property type="match status" value="1"/>
</dbReference>
<dbReference type="Proteomes" id="UP000002613">
    <property type="component" value="Chromosome"/>
</dbReference>
<evidence type="ECO:0000259" key="1">
    <source>
        <dbReference type="Pfam" id="PF01796"/>
    </source>
</evidence>
<feature type="domain" description="ChsH2 C-terminal OB-fold" evidence="1">
    <location>
        <begin position="73"/>
        <end position="137"/>
    </location>
</feature>
<dbReference type="OrthoDB" id="9573at2157"/>
<name>D3S2U5_FERPA</name>
<dbReference type="InterPro" id="IPR012340">
    <property type="entry name" value="NA-bd_OB-fold"/>
</dbReference>
<evidence type="ECO:0008006" key="5">
    <source>
        <dbReference type="Google" id="ProtNLM"/>
    </source>
</evidence>
<accession>D3S2U5</accession>
<reference evidence="4" key="1">
    <citation type="submission" date="2010-02" db="EMBL/GenBank/DDBJ databases">
        <title>Complete sequence of Ferroglobus placidus DSM 10642.</title>
        <authorList>
            <consortium name="US DOE Joint Genome Institute"/>
            <person name="Lucas S."/>
            <person name="Copeland A."/>
            <person name="Lapidus A."/>
            <person name="Cheng J.-F."/>
            <person name="Bruce D."/>
            <person name="Goodwin L."/>
            <person name="Pitluck S."/>
            <person name="Saunders E."/>
            <person name="Brettin T."/>
            <person name="Detter J.C."/>
            <person name="Han C."/>
            <person name="Tapia R."/>
            <person name="Larimer F."/>
            <person name="Land M."/>
            <person name="Hauser L."/>
            <person name="Kyrpides N."/>
            <person name="Ivanova N."/>
            <person name="Holmes D."/>
            <person name="Lovley D."/>
            <person name="Kyrpides N."/>
            <person name="Anderson I.J."/>
            <person name="Woyke T."/>
        </authorList>
    </citation>
    <scope>NUCLEOTIDE SEQUENCE [LARGE SCALE GENOMIC DNA]</scope>
    <source>
        <strain evidence="4">DSM 10642 / AEDII12DO</strain>
    </source>
</reference>
<dbReference type="InterPro" id="IPR022002">
    <property type="entry name" value="ChsH2_Znr"/>
</dbReference>
<dbReference type="SUPFAM" id="SSF50249">
    <property type="entry name" value="Nucleic acid-binding proteins"/>
    <property type="match status" value="1"/>
</dbReference>
<dbReference type="EMBL" id="CP001899">
    <property type="protein sequence ID" value="ADC66657.1"/>
    <property type="molecule type" value="Genomic_DNA"/>
</dbReference>
<keyword evidence="4" id="KW-1185">Reference proteome</keyword>
<evidence type="ECO:0000259" key="2">
    <source>
        <dbReference type="Pfam" id="PF12172"/>
    </source>
</evidence>
<dbReference type="InterPro" id="IPR052513">
    <property type="entry name" value="Thioester_dehydratase-like"/>
</dbReference>
<dbReference type="PANTHER" id="PTHR34075">
    <property type="entry name" value="BLR3430 PROTEIN"/>
    <property type="match status" value="1"/>
</dbReference>
<dbReference type="Gene3D" id="6.10.30.10">
    <property type="match status" value="1"/>
</dbReference>
<dbReference type="eggNOG" id="arCOG01287">
    <property type="taxonomic scope" value="Archaea"/>
</dbReference>
<dbReference type="STRING" id="589924.Ferp_2552"/>
<organism evidence="3 4">
    <name type="scientific">Ferroglobus placidus (strain DSM 10642 / AEDII12DO)</name>
    <dbReference type="NCBI Taxonomy" id="589924"/>
    <lineage>
        <taxon>Archaea</taxon>
        <taxon>Methanobacteriati</taxon>
        <taxon>Methanobacteriota</taxon>
        <taxon>Archaeoglobi</taxon>
        <taxon>Archaeoglobales</taxon>
        <taxon>Archaeoglobaceae</taxon>
        <taxon>Ferroglobus</taxon>
    </lineage>
</organism>
<dbReference type="PaxDb" id="589924-Ferp_2552"/>
<dbReference type="Pfam" id="PF01796">
    <property type="entry name" value="OB_ChsH2_C"/>
    <property type="match status" value="1"/>
</dbReference>
<dbReference type="KEGG" id="fpl:Ferp_2552"/>
<dbReference type="AlphaFoldDB" id="D3S2U5"/>
<evidence type="ECO:0000313" key="3">
    <source>
        <dbReference type="EMBL" id="ADC66657.1"/>
    </source>
</evidence>
<gene>
    <name evidence="3" type="ordered locus">Ferp_2552</name>
</gene>
<dbReference type="HOGENOM" id="CLU_119412_2_0_2"/>
<dbReference type="RefSeq" id="WP_012966989.1">
    <property type="nucleotide sequence ID" value="NC_013849.1"/>
</dbReference>
<proteinExistence type="predicted"/>